<dbReference type="InterPro" id="IPR036291">
    <property type="entry name" value="NAD(P)-bd_dom_sf"/>
</dbReference>
<feature type="compositionally biased region" description="Basic residues" evidence="1">
    <location>
        <begin position="1"/>
        <end position="13"/>
    </location>
</feature>
<proteinExistence type="predicted"/>
<feature type="region of interest" description="Disordered" evidence="1">
    <location>
        <begin position="1"/>
        <end position="22"/>
    </location>
</feature>
<evidence type="ECO:0000259" key="2">
    <source>
        <dbReference type="SMART" id="SM00829"/>
    </source>
</evidence>
<gene>
    <name evidence="3" type="ORF">HNR11_002092</name>
</gene>
<dbReference type="Pfam" id="PF13602">
    <property type="entry name" value="ADH_zinc_N_2"/>
    <property type="match status" value="1"/>
</dbReference>
<reference evidence="3 4" key="1">
    <citation type="submission" date="2020-07" db="EMBL/GenBank/DDBJ databases">
        <title>Sequencing the genomes of 1000 actinobacteria strains.</title>
        <authorList>
            <person name="Klenk H.-P."/>
        </authorList>
    </citation>
    <scope>NUCLEOTIDE SEQUENCE [LARGE SCALE GENOMIC DNA]</scope>
    <source>
        <strain evidence="3 4">DSM 15664</strain>
    </source>
</reference>
<dbReference type="InterPro" id="IPR050700">
    <property type="entry name" value="YIM1/Zinc_Alcohol_DH_Fams"/>
</dbReference>
<dbReference type="InterPro" id="IPR013154">
    <property type="entry name" value="ADH-like_N"/>
</dbReference>
<dbReference type="AlphaFoldDB" id="A0A7Z0J497"/>
<organism evidence="3 4">
    <name type="scientific">Nesterenkonia sandarakina</name>
    <dbReference type="NCBI Taxonomy" id="272918"/>
    <lineage>
        <taxon>Bacteria</taxon>
        <taxon>Bacillati</taxon>
        <taxon>Actinomycetota</taxon>
        <taxon>Actinomycetes</taxon>
        <taxon>Micrococcales</taxon>
        <taxon>Micrococcaceae</taxon>
        <taxon>Nesterenkonia</taxon>
    </lineage>
</organism>
<evidence type="ECO:0000313" key="4">
    <source>
        <dbReference type="Proteomes" id="UP000560069"/>
    </source>
</evidence>
<protein>
    <submittedName>
        <fullName evidence="3">NADPH:quinone reductase-like Zn-dependent oxidoreductase</fullName>
    </submittedName>
</protein>
<comment type="caution">
    <text evidence="3">The sequence shown here is derived from an EMBL/GenBank/DDBJ whole genome shotgun (WGS) entry which is preliminary data.</text>
</comment>
<dbReference type="InterPro" id="IPR011032">
    <property type="entry name" value="GroES-like_sf"/>
</dbReference>
<dbReference type="PANTHER" id="PTHR11695:SF648">
    <property type="entry name" value="ZINC-BINDING OXIDOREDUCTASE"/>
    <property type="match status" value="1"/>
</dbReference>
<dbReference type="SUPFAM" id="SSF50129">
    <property type="entry name" value="GroES-like"/>
    <property type="match status" value="1"/>
</dbReference>
<dbReference type="Gene3D" id="3.40.50.720">
    <property type="entry name" value="NAD(P)-binding Rossmann-like Domain"/>
    <property type="match status" value="1"/>
</dbReference>
<dbReference type="Gene3D" id="3.90.180.10">
    <property type="entry name" value="Medium-chain alcohol dehydrogenases, catalytic domain"/>
    <property type="match status" value="1"/>
</dbReference>
<dbReference type="SUPFAM" id="SSF51735">
    <property type="entry name" value="NAD(P)-binding Rossmann-fold domains"/>
    <property type="match status" value="1"/>
</dbReference>
<dbReference type="InterPro" id="IPR002364">
    <property type="entry name" value="Quin_OxRdtase/zeta-crystal_CS"/>
</dbReference>
<dbReference type="SMART" id="SM00829">
    <property type="entry name" value="PKS_ER"/>
    <property type="match status" value="1"/>
</dbReference>
<accession>A0A7Z0J497</accession>
<dbReference type="PANTHER" id="PTHR11695">
    <property type="entry name" value="ALCOHOL DEHYDROGENASE RELATED"/>
    <property type="match status" value="1"/>
</dbReference>
<name>A0A7Z0J497_9MICC</name>
<dbReference type="InterPro" id="IPR020843">
    <property type="entry name" value="ER"/>
</dbReference>
<sequence length="352" mass="37144">MRMQRQHSTRRGAPRATPQEKPTMQAIVQAGYGSSSVFGLARIPRPVIAENEVLVQVRAAGLDRGTWHMMVGRPYLLRVIGFGFRGPKNLVPGIDVAGTVAEVGSAVTRFAVGEPVYGMSRGSFAEYAAVSETKLAQKPGDLSFEQAAVVPISAGTALQALRDVGELQAGQKVLILGASGGVGSFAVQLAKELGAEVTGVCSTGKQDFVRSLGADHVMDYTREDFADGSSHYDLILDIAGNPTLARLRRALTPKGTAVIVGGEGGGDFTGGFGRNLRAPLLSRFVSQRLSMLAAKERGSDLDRLAGYLQSGRIVPSLERTFSLGEVPDAMRHLEAGEVRGKVAITIAPDAEG</sequence>
<evidence type="ECO:0000256" key="1">
    <source>
        <dbReference type="SAM" id="MobiDB-lite"/>
    </source>
</evidence>
<dbReference type="GO" id="GO:0008270">
    <property type="term" value="F:zinc ion binding"/>
    <property type="evidence" value="ECO:0007669"/>
    <property type="project" value="InterPro"/>
</dbReference>
<dbReference type="EMBL" id="JACCFQ010000001">
    <property type="protein sequence ID" value="NYJ17558.1"/>
    <property type="molecule type" value="Genomic_DNA"/>
</dbReference>
<keyword evidence="4" id="KW-1185">Reference proteome</keyword>
<dbReference type="PROSITE" id="PS01162">
    <property type="entry name" value="QOR_ZETA_CRYSTAL"/>
    <property type="match status" value="1"/>
</dbReference>
<dbReference type="Proteomes" id="UP000560069">
    <property type="component" value="Unassembled WGS sequence"/>
</dbReference>
<evidence type="ECO:0000313" key="3">
    <source>
        <dbReference type="EMBL" id="NYJ17558.1"/>
    </source>
</evidence>
<dbReference type="CDD" id="cd08267">
    <property type="entry name" value="MDR1"/>
    <property type="match status" value="1"/>
</dbReference>
<dbReference type="GO" id="GO:0016491">
    <property type="term" value="F:oxidoreductase activity"/>
    <property type="evidence" value="ECO:0007669"/>
    <property type="project" value="InterPro"/>
</dbReference>
<feature type="domain" description="Enoyl reductase (ER)" evidence="2">
    <location>
        <begin position="33"/>
        <end position="344"/>
    </location>
</feature>
<dbReference type="Pfam" id="PF08240">
    <property type="entry name" value="ADH_N"/>
    <property type="match status" value="1"/>
</dbReference>